<keyword evidence="2" id="KW-0812">Transmembrane</keyword>
<gene>
    <name evidence="3" type="ORF">EV684_113123</name>
</gene>
<dbReference type="Proteomes" id="UP000295106">
    <property type="component" value="Unassembled WGS sequence"/>
</dbReference>
<reference evidence="3 4" key="1">
    <citation type="submission" date="2019-03" db="EMBL/GenBank/DDBJ databases">
        <title>Genomic Encyclopedia of Type Strains, Phase IV (KMG-IV): sequencing the most valuable type-strain genomes for metagenomic binning, comparative biology and taxonomic classification.</title>
        <authorList>
            <person name="Goeker M."/>
        </authorList>
    </citation>
    <scope>NUCLEOTIDE SEQUENCE [LARGE SCALE GENOMIC DNA]</scope>
    <source>
        <strain evidence="3 4">DSM 1709</strain>
    </source>
</reference>
<dbReference type="AlphaFoldDB" id="A0A4R2M1Y0"/>
<keyword evidence="2" id="KW-0472">Membrane</keyword>
<organism evidence="3 4">
    <name type="scientific">Rubrivivax gelatinosus</name>
    <name type="common">Rhodocyclus gelatinosus</name>
    <name type="synonym">Rhodopseudomonas gelatinosa</name>
    <dbReference type="NCBI Taxonomy" id="28068"/>
    <lineage>
        <taxon>Bacteria</taxon>
        <taxon>Pseudomonadati</taxon>
        <taxon>Pseudomonadota</taxon>
        <taxon>Betaproteobacteria</taxon>
        <taxon>Burkholderiales</taxon>
        <taxon>Sphaerotilaceae</taxon>
        <taxon>Rubrivivax</taxon>
    </lineage>
</organism>
<feature type="region of interest" description="Disordered" evidence="1">
    <location>
        <begin position="1"/>
        <end position="34"/>
    </location>
</feature>
<evidence type="ECO:0000313" key="3">
    <source>
        <dbReference type="EMBL" id="TCP00492.1"/>
    </source>
</evidence>
<dbReference type="EMBL" id="SLXD01000013">
    <property type="protein sequence ID" value="TCP00492.1"/>
    <property type="molecule type" value="Genomic_DNA"/>
</dbReference>
<evidence type="ECO:0000256" key="1">
    <source>
        <dbReference type="SAM" id="MobiDB-lite"/>
    </source>
</evidence>
<evidence type="ECO:0000313" key="4">
    <source>
        <dbReference type="Proteomes" id="UP000295106"/>
    </source>
</evidence>
<feature type="transmembrane region" description="Helical" evidence="2">
    <location>
        <begin position="49"/>
        <end position="68"/>
    </location>
</feature>
<sequence>MFSNTDHSGRAGPTTSFAPSGLGELPLDAPLPSPADAAERRRLALVEGAAITALVTALALELGVALGLY</sequence>
<evidence type="ECO:0000256" key="2">
    <source>
        <dbReference type="SAM" id="Phobius"/>
    </source>
</evidence>
<dbReference type="GeneID" id="99682825"/>
<name>A0A4R2M1Y0_RUBGE</name>
<comment type="caution">
    <text evidence="3">The sequence shown here is derived from an EMBL/GenBank/DDBJ whole genome shotgun (WGS) entry which is preliminary data.</text>
</comment>
<proteinExistence type="predicted"/>
<feature type="compositionally biased region" description="Low complexity" evidence="1">
    <location>
        <begin position="25"/>
        <end position="34"/>
    </location>
</feature>
<dbReference type="RefSeq" id="WP_132648927.1">
    <property type="nucleotide sequence ID" value="NZ_CP181386.1"/>
</dbReference>
<accession>A0A4R2M1Y0</accession>
<keyword evidence="2" id="KW-1133">Transmembrane helix</keyword>
<protein>
    <submittedName>
        <fullName evidence="3">Uncharacterized protein</fullName>
    </submittedName>
</protein>